<accession>A0ABU0X7Z4</accession>
<dbReference type="SUPFAM" id="SSF52091">
    <property type="entry name" value="SpoIIaa-like"/>
    <property type="match status" value="1"/>
</dbReference>
<dbReference type="Gene3D" id="3.30.750.24">
    <property type="entry name" value="STAS domain"/>
    <property type="match status" value="1"/>
</dbReference>
<dbReference type="EMBL" id="NSDM01000017">
    <property type="protein sequence ID" value="MDQ2588248.1"/>
    <property type="molecule type" value="Genomic_DNA"/>
</dbReference>
<dbReference type="Pfam" id="PF13466">
    <property type="entry name" value="STAS_2"/>
    <property type="match status" value="1"/>
</dbReference>
<comment type="caution">
    <text evidence="2">The sequence shown here is derived from an EMBL/GenBank/DDBJ whole genome shotgun (WGS) entry which is preliminary data.</text>
</comment>
<evidence type="ECO:0000313" key="3">
    <source>
        <dbReference type="Proteomes" id="UP001225605"/>
    </source>
</evidence>
<evidence type="ECO:0000313" key="2">
    <source>
        <dbReference type="EMBL" id="MDQ2588248.1"/>
    </source>
</evidence>
<protein>
    <recommendedName>
        <fullName evidence="1">STAS domain-containing protein</fullName>
    </recommendedName>
</protein>
<keyword evidence="3" id="KW-1185">Reference proteome</keyword>
<feature type="domain" description="STAS" evidence="1">
    <location>
        <begin position="30"/>
        <end position="113"/>
    </location>
</feature>
<organism evidence="2 3">
    <name type="scientific">Saccharothrix yanglingensis</name>
    <dbReference type="NCBI Taxonomy" id="659496"/>
    <lineage>
        <taxon>Bacteria</taxon>
        <taxon>Bacillati</taxon>
        <taxon>Actinomycetota</taxon>
        <taxon>Actinomycetes</taxon>
        <taxon>Pseudonocardiales</taxon>
        <taxon>Pseudonocardiaceae</taxon>
        <taxon>Saccharothrix</taxon>
    </lineage>
</organism>
<sequence length="113" mass="12193">MRRRPVVILGVDPPVVGQVRCSFGEDPARVELSGEIDMACDDQFDLARRALAARRPTDVVVDLAGVVFFGAAGLRFLAELIQALTPTGHTVQVVNPSRSAARLLDITGFAIHR</sequence>
<dbReference type="PROSITE" id="PS50801">
    <property type="entry name" value="STAS"/>
    <property type="match status" value="1"/>
</dbReference>
<gene>
    <name evidence="2" type="ORF">CKY47_30640</name>
</gene>
<proteinExistence type="predicted"/>
<dbReference type="InterPro" id="IPR058548">
    <property type="entry name" value="MlaB-like_STAS"/>
</dbReference>
<dbReference type="InterPro" id="IPR002645">
    <property type="entry name" value="STAS_dom"/>
</dbReference>
<name>A0ABU0X7Z4_9PSEU</name>
<dbReference type="CDD" id="cd07043">
    <property type="entry name" value="STAS_anti-anti-sigma_factors"/>
    <property type="match status" value="1"/>
</dbReference>
<evidence type="ECO:0000259" key="1">
    <source>
        <dbReference type="PROSITE" id="PS50801"/>
    </source>
</evidence>
<reference evidence="2 3" key="1">
    <citation type="submission" date="2017-06" db="EMBL/GenBank/DDBJ databases">
        <title>Cultured bacterium strain Saccharothrix yanglingensis Hhs.015.</title>
        <authorList>
            <person name="Xia Y."/>
        </authorList>
    </citation>
    <scope>NUCLEOTIDE SEQUENCE [LARGE SCALE GENOMIC DNA]</scope>
    <source>
        <strain evidence="2 3">Hhs.015</strain>
    </source>
</reference>
<dbReference type="Proteomes" id="UP001225605">
    <property type="component" value="Unassembled WGS sequence"/>
</dbReference>
<dbReference type="InterPro" id="IPR036513">
    <property type="entry name" value="STAS_dom_sf"/>
</dbReference>